<dbReference type="AlphaFoldDB" id="A0A919BC94"/>
<proteinExistence type="predicted"/>
<accession>A0A919BC94</accession>
<dbReference type="Proteomes" id="UP000632849">
    <property type="component" value="Unassembled WGS sequence"/>
</dbReference>
<dbReference type="Gene3D" id="3.40.50.360">
    <property type="match status" value="1"/>
</dbReference>
<evidence type="ECO:0000313" key="3">
    <source>
        <dbReference type="Proteomes" id="UP000632849"/>
    </source>
</evidence>
<dbReference type="GO" id="GO:0016491">
    <property type="term" value="F:oxidoreductase activity"/>
    <property type="evidence" value="ECO:0007669"/>
    <property type="project" value="InterPro"/>
</dbReference>
<name>A0A919BC94_STRFL</name>
<feature type="domain" description="NADPH-dependent FMN reductase-like" evidence="1">
    <location>
        <begin position="8"/>
        <end position="151"/>
    </location>
</feature>
<sequence length="194" mass="20830">MSAQPLALAVIIGSVRGGRLGEKVGHWVADQARGRDDVTVDVIDVLDHPLPLAMPAMGEAPAEEVRLVKDALSARLAAADAFIVVTPEYNHSYPASLKNVIDWHLQEWAAKPVGLVSYGGMGGGLRAAEHLRQVFAEVHAMTVREMVSLHNPWGAFGDGGAPEGADGAAKKLIDQVAWWGRALRTARREQPYTV</sequence>
<dbReference type="InterPro" id="IPR005025">
    <property type="entry name" value="FMN_Rdtase-like_dom"/>
</dbReference>
<keyword evidence="3" id="KW-1185">Reference proteome</keyword>
<evidence type="ECO:0000313" key="2">
    <source>
        <dbReference type="EMBL" id="GHF78513.1"/>
    </source>
</evidence>
<dbReference type="GO" id="GO:0010181">
    <property type="term" value="F:FMN binding"/>
    <property type="evidence" value="ECO:0007669"/>
    <property type="project" value="TreeGrafter"/>
</dbReference>
<dbReference type="RefSeq" id="WP_150235315.1">
    <property type="nucleotide sequence ID" value="NZ_BNBE01000001.1"/>
</dbReference>
<dbReference type="Pfam" id="PF03358">
    <property type="entry name" value="FMN_red"/>
    <property type="match status" value="1"/>
</dbReference>
<dbReference type="SUPFAM" id="SSF52218">
    <property type="entry name" value="Flavoproteins"/>
    <property type="match status" value="1"/>
</dbReference>
<dbReference type="PANTHER" id="PTHR30543:SF21">
    <property type="entry name" value="NAD(P)H-DEPENDENT FMN REDUCTASE LOT6"/>
    <property type="match status" value="1"/>
</dbReference>
<reference evidence="2" key="2">
    <citation type="submission" date="2020-09" db="EMBL/GenBank/DDBJ databases">
        <authorList>
            <person name="Sun Q."/>
            <person name="Ohkuma M."/>
        </authorList>
    </citation>
    <scope>NUCLEOTIDE SEQUENCE</scope>
    <source>
        <strain evidence="2">JCM 4122</strain>
    </source>
</reference>
<comment type="caution">
    <text evidence="2">The sequence shown here is derived from an EMBL/GenBank/DDBJ whole genome shotgun (WGS) entry which is preliminary data.</text>
</comment>
<dbReference type="PANTHER" id="PTHR30543">
    <property type="entry name" value="CHROMATE REDUCTASE"/>
    <property type="match status" value="1"/>
</dbReference>
<evidence type="ECO:0000259" key="1">
    <source>
        <dbReference type="Pfam" id="PF03358"/>
    </source>
</evidence>
<reference evidence="2" key="1">
    <citation type="journal article" date="2014" name="Int. J. Syst. Evol. Microbiol.">
        <title>Complete genome sequence of Corynebacterium casei LMG S-19264T (=DSM 44701T), isolated from a smear-ripened cheese.</title>
        <authorList>
            <consortium name="US DOE Joint Genome Institute (JGI-PGF)"/>
            <person name="Walter F."/>
            <person name="Albersmeier A."/>
            <person name="Kalinowski J."/>
            <person name="Ruckert C."/>
        </authorList>
    </citation>
    <scope>NUCLEOTIDE SEQUENCE</scope>
    <source>
        <strain evidence="2">JCM 4122</strain>
    </source>
</reference>
<dbReference type="GO" id="GO:0005829">
    <property type="term" value="C:cytosol"/>
    <property type="evidence" value="ECO:0007669"/>
    <property type="project" value="TreeGrafter"/>
</dbReference>
<gene>
    <name evidence="2" type="ORF">GCM10017667_02390</name>
</gene>
<dbReference type="EMBL" id="BNBE01000001">
    <property type="protein sequence ID" value="GHF78513.1"/>
    <property type="molecule type" value="Genomic_DNA"/>
</dbReference>
<organism evidence="2 3">
    <name type="scientific">Streptomyces filamentosus</name>
    <name type="common">Streptomyces roseosporus</name>
    <dbReference type="NCBI Taxonomy" id="67294"/>
    <lineage>
        <taxon>Bacteria</taxon>
        <taxon>Bacillati</taxon>
        <taxon>Actinomycetota</taxon>
        <taxon>Actinomycetes</taxon>
        <taxon>Kitasatosporales</taxon>
        <taxon>Streptomycetaceae</taxon>
        <taxon>Streptomyces</taxon>
    </lineage>
</organism>
<dbReference type="GeneID" id="95663250"/>
<dbReference type="InterPro" id="IPR029039">
    <property type="entry name" value="Flavoprotein-like_sf"/>
</dbReference>
<protein>
    <submittedName>
        <fullName evidence="2">FMN reductase</fullName>
    </submittedName>
</protein>
<dbReference type="InterPro" id="IPR050712">
    <property type="entry name" value="NAD(P)H-dep_reductase"/>
</dbReference>